<dbReference type="Gene3D" id="3.10.110.10">
    <property type="entry name" value="Ubiquitin Conjugating Enzyme"/>
    <property type="match status" value="1"/>
</dbReference>
<feature type="region of interest" description="Disordered" evidence="1">
    <location>
        <begin position="212"/>
        <end position="289"/>
    </location>
</feature>
<feature type="compositionally biased region" description="Acidic residues" evidence="1">
    <location>
        <begin position="220"/>
        <end position="232"/>
    </location>
</feature>
<dbReference type="OrthoDB" id="10528576at2759"/>
<organism evidence="3 4">
    <name type="scientific">Diacronema lutheri</name>
    <name type="common">Unicellular marine alga</name>
    <name type="synonym">Monochrysis lutheri</name>
    <dbReference type="NCBI Taxonomy" id="2081491"/>
    <lineage>
        <taxon>Eukaryota</taxon>
        <taxon>Haptista</taxon>
        <taxon>Haptophyta</taxon>
        <taxon>Pavlovophyceae</taxon>
        <taxon>Pavlovales</taxon>
        <taxon>Pavlovaceae</taxon>
        <taxon>Diacronema</taxon>
    </lineage>
</organism>
<name>A0A8J6CAM4_DIALT</name>
<dbReference type="Proteomes" id="UP000751190">
    <property type="component" value="Unassembled WGS sequence"/>
</dbReference>
<sequence>MVDDADEAYAELEALTAIMGDDMVVERDVAAGSASPRRFALLVAPECGDSGQLVGSVVLDVCQPPGYPRAAPAQVTVAGTASAGHAFEQHFNGEPFALSAEHADALRALVASIASQRAGEPTCLEITEAVRGWLLDHTVAPRPKAHAAADEEDELALDDSDMDEEMIDALHDVVPSSDALAPKLRAAEAMPAGSAEQRAALREIWRSLSDAQRREMVASDSDESDDDGEEDGGGGGPDAVGRRAGVRDPSAPRGSAGAGADAGRAKGRALPPPARRACPKGHALTAVSSKPDDYRRLRGDEGNCDMCDADFFYAHGAYHCATCRDWDCCVRCGSGTAAVAPSRQKPAVRGRGKGGGTGKNR</sequence>
<accession>A0A8J6CAM4</accession>
<feature type="domain" description="RWD" evidence="2">
    <location>
        <begin position="10"/>
        <end position="137"/>
    </location>
</feature>
<evidence type="ECO:0000313" key="4">
    <source>
        <dbReference type="Proteomes" id="UP000751190"/>
    </source>
</evidence>
<evidence type="ECO:0000313" key="3">
    <source>
        <dbReference type="EMBL" id="KAG8460628.1"/>
    </source>
</evidence>
<comment type="caution">
    <text evidence="3">The sequence shown here is derived from an EMBL/GenBank/DDBJ whole genome shotgun (WGS) entry which is preliminary data.</text>
</comment>
<feature type="region of interest" description="Disordered" evidence="1">
    <location>
        <begin position="342"/>
        <end position="361"/>
    </location>
</feature>
<dbReference type="InterPro" id="IPR006575">
    <property type="entry name" value="RWD_dom"/>
</dbReference>
<dbReference type="Pfam" id="PF05773">
    <property type="entry name" value="RWD"/>
    <property type="match status" value="1"/>
</dbReference>
<dbReference type="OMA" id="CRDWDCC"/>
<reference evidence="3" key="1">
    <citation type="submission" date="2021-05" db="EMBL/GenBank/DDBJ databases">
        <title>The genome of the haptophyte Pavlova lutheri (Diacronema luteri, Pavlovales) - a model for lipid biosynthesis in eukaryotic algae.</title>
        <authorList>
            <person name="Hulatt C.J."/>
            <person name="Posewitz M.C."/>
        </authorList>
    </citation>
    <scope>NUCLEOTIDE SEQUENCE</scope>
    <source>
        <strain evidence="3">NIVA-4/92</strain>
    </source>
</reference>
<dbReference type="InterPro" id="IPR016135">
    <property type="entry name" value="UBQ-conjugating_enzyme/RWD"/>
</dbReference>
<proteinExistence type="predicted"/>
<keyword evidence="4" id="KW-1185">Reference proteome</keyword>
<dbReference type="SUPFAM" id="SSF54495">
    <property type="entry name" value="UBC-like"/>
    <property type="match status" value="1"/>
</dbReference>
<feature type="compositionally biased region" description="Low complexity" evidence="1">
    <location>
        <begin position="247"/>
        <end position="262"/>
    </location>
</feature>
<gene>
    <name evidence="3" type="ORF">KFE25_011403</name>
</gene>
<evidence type="ECO:0000256" key="1">
    <source>
        <dbReference type="SAM" id="MobiDB-lite"/>
    </source>
</evidence>
<dbReference type="AlphaFoldDB" id="A0A8J6CAM4"/>
<dbReference type="PROSITE" id="PS50908">
    <property type="entry name" value="RWD"/>
    <property type="match status" value="1"/>
</dbReference>
<dbReference type="EMBL" id="JAGTXO010000031">
    <property type="protein sequence ID" value="KAG8460628.1"/>
    <property type="molecule type" value="Genomic_DNA"/>
</dbReference>
<protein>
    <recommendedName>
        <fullName evidence="2">RWD domain-containing protein</fullName>
    </recommendedName>
</protein>
<evidence type="ECO:0000259" key="2">
    <source>
        <dbReference type="PROSITE" id="PS50908"/>
    </source>
</evidence>